<keyword evidence="1" id="KW-0233">DNA recombination</keyword>
<dbReference type="InterPro" id="IPR052925">
    <property type="entry name" value="Phage_Integrase-like_Recomb"/>
</dbReference>
<accession>A0AA38KMJ7</accession>
<gene>
    <name evidence="2" type="ORF">GGU10DRAFT_381762</name>
</gene>
<organism evidence="2 3">
    <name type="scientific">Lentinula aff. detonsa</name>
    <dbReference type="NCBI Taxonomy" id="2804958"/>
    <lineage>
        <taxon>Eukaryota</taxon>
        <taxon>Fungi</taxon>
        <taxon>Dikarya</taxon>
        <taxon>Basidiomycota</taxon>
        <taxon>Agaricomycotina</taxon>
        <taxon>Agaricomycetes</taxon>
        <taxon>Agaricomycetidae</taxon>
        <taxon>Agaricales</taxon>
        <taxon>Marasmiineae</taxon>
        <taxon>Omphalotaceae</taxon>
        <taxon>Lentinula</taxon>
    </lineage>
</organism>
<dbReference type="Proteomes" id="UP001163798">
    <property type="component" value="Unassembled WGS sequence"/>
</dbReference>
<name>A0AA38KMJ7_9AGAR</name>
<sequence length="278" mass="31628">MAGNYAGASVKNYVHGVRAWHIIHGVNWNIDKASFDTMIQGAERLQPERSCRKKRQPYTVEYITKILSDLDQSEPFDVACGGCLTTSFFCAARVGELTVPTLKDFNPQKHVTTKQLRKAKDRNGFETTVIHIPATKSSPIQGEDIYFSKQLGVADPDTWLKNHLALNEPNAEEHLFTYSHVASNRTTRRPLTKSAFMQRVHRAARKLSLPIMQGHGIRIGATLEYLLRGVPFDAVRVIGRWKSDAFLLYLRKHAEIMAPYMQPELHQELLQYTMPPVR</sequence>
<comment type="caution">
    <text evidence="2">The sequence shown here is derived from an EMBL/GenBank/DDBJ whole genome shotgun (WGS) entry which is preliminary data.</text>
</comment>
<dbReference type="SUPFAM" id="SSF56349">
    <property type="entry name" value="DNA breaking-rejoining enzymes"/>
    <property type="match status" value="1"/>
</dbReference>
<evidence type="ECO:0008006" key="4">
    <source>
        <dbReference type="Google" id="ProtNLM"/>
    </source>
</evidence>
<reference evidence="2" key="1">
    <citation type="submission" date="2022-08" db="EMBL/GenBank/DDBJ databases">
        <authorList>
            <consortium name="DOE Joint Genome Institute"/>
            <person name="Min B."/>
            <person name="Riley R."/>
            <person name="Sierra-Patev S."/>
            <person name="Naranjo-Ortiz M."/>
            <person name="Looney B."/>
            <person name="Konkel Z."/>
            <person name="Slot J.C."/>
            <person name="Sakamoto Y."/>
            <person name="Steenwyk J.L."/>
            <person name="Rokas A."/>
            <person name="Carro J."/>
            <person name="Camarero S."/>
            <person name="Ferreira P."/>
            <person name="Molpeceres G."/>
            <person name="Ruiz-Duenas F.J."/>
            <person name="Serrano A."/>
            <person name="Henrissat B."/>
            <person name="Drula E."/>
            <person name="Hughes K.W."/>
            <person name="Mata J.L."/>
            <person name="Ishikawa N.K."/>
            <person name="Vargas-Isla R."/>
            <person name="Ushijima S."/>
            <person name="Smith C.A."/>
            <person name="Ahrendt S."/>
            <person name="Andreopoulos W."/>
            <person name="He G."/>
            <person name="Labutti K."/>
            <person name="Lipzen A."/>
            <person name="Ng V."/>
            <person name="Sandor L."/>
            <person name="Barry K."/>
            <person name="Martinez A.T."/>
            <person name="Xiao Y."/>
            <person name="Gibbons J.G."/>
            <person name="Terashima K."/>
            <person name="Hibbett D.S."/>
            <person name="Grigoriev I.V."/>
        </authorList>
    </citation>
    <scope>NUCLEOTIDE SEQUENCE</scope>
    <source>
        <strain evidence="2">TFB10291</strain>
    </source>
</reference>
<dbReference type="EMBL" id="MU794207">
    <property type="protein sequence ID" value="KAJ3779796.1"/>
    <property type="molecule type" value="Genomic_DNA"/>
</dbReference>
<dbReference type="InterPro" id="IPR013762">
    <property type="entry name" value="Integrase-like_cat_sf"/>
</dbReference>
<evidence type="ECO:0000313" key="3">
    <source>
        <dbReference type="Proteomes" id="UP001163798"/>
    </source>
</evidence>
<keyword evidence="3" id="KW-1185">Reference proteome</keyword>
<protein>
    <recommendedName>
        <fullName evidence="4">Tyr recombinase domain-containing protein</fullName>
    </recommendedName>
</protein>
<dbReference type="PANTHER" id="PTHR34605">
    <property type="entry name" value="PHAGE_INTEGRASE DOMAIN-CONTAINING PROTEIN"/>
    <property type="match status" value="1"/>
</dbReference>
<dbReference type="GO" id="GO:0006310">
    <property type="term" value="P:DNA recombination"/>
    <property type="evidence" value="ECO:0007669"/>
    <property type="project" value="UniProtKB-KW"/>
</dbReference>
<dbReference type="Gene3D" id="1.10.443.10">
    <property type="entry name" value="Intergrase catalytic core"/>
    <property type="match status" value="1"/>
</dbReference>
<proteinExistence type="predicted"/>
<dbReference type="PANTHER" id="PTHR34605:SF3">
    <property type="entry name" value="P CELL-TYPE AGGLUTINATION PROTEIN MAP4-LIKE-RELATED"/>
    <property type="match status" value="1"/>
</dbReference>
<evidence type="ECO:0000313" key="2">
    <source>
        <dbReference type="EMBL" id="KAJ3779796.1"/>
    </source>
</evidence>
<dbReference type="GO" id="GO:0015074">
    <property type="term" value="P:DNA integration"/>
    <property type="evidence" value="ECO:0007669"/>
    <property type="project" value="InterPro"/>
</dbReference>
<dbReference type="AlphaFoldDB" id="A0AA38KMJ7"/>
<evidence type="ECO:0000256" key="1">
    <source>
        <dbReference type="ARBA" id="ARBA00023172"/>
    </source>
</evidence>
<dbReference type="GO" id="GO:0003677">
    <property type="term" value="F:DNA binding"/>
    <property type="evidence" value="ECO:0007669"/>
    <property type="project" value="InterPro"/>
</dbReference>
<dbReference type="InterPro" id="IPR011010">
    <property type="entry name" value="DNA_brk_join_enz"/>
</dbReference>